<dbReference type="RefSeq" id="WP_185762815.1">
    <property type="nucleotide sequence ID" value="NZ_CM017506.1"/>
</dbReference>
<accession>A0A553SQF8</accession>
<dbReference type="EMBL" id="RIBP01000003">
    <property type="protein sequence ID" value="TRZ39235.1"/>
    <property type="molecule type" value="Genomic_DNA"/>
</dbReference>
<name>A0A553SQF8_NIACI</name>
<protein>
    <submittedName>
        <fullName evidence="1">Uncharacterized protein</fullName>
    </submittedName>
</protein>
<gene>
    <name evidence="1" type="ORF">CEQ21_07655</name>
</gene>
<proteinExistence type="predicted"/>
<geneLocation type="plasmid" evidence="1">
    <name>unnamed2</name>
</geneLocation>
<organism evidence="1">
    <name type="scientific">Niallia circulans</name>
    <name type="common">Bacillus circulans</name>
    <dbReference type="NCBI Taxonomy" id="1397"/>
    <lineage>
        <taxon>Bacteria</taxon>
        <taxon>Bacillati</taxon>
        <taxon>Bacillota</taxon>
        <taxon>Bacilli</taxon>
        <taxon>Bacillales</taxon>
        <taxon>Bacillaceae</taxon>
        <taxon>Niallia</taxon>
    </lineage>
</organism>
<sequence length="129" mass="15113">MKFTSMEHQKRFFEIKKQMPSNLNGNNKLLSIAYIMSSSNELKNKIQPYIQWGKGFDYEKMVKEVSFSKAELILVKASVTFFDNGVILQFAEVFTELESQEREIVFNAADIRYSKKDIYEQTDGNLYIK</sequence>
<dbReference type="Proteomes" id="UP000319837">
    <property type="component" value="Plasmid unnamed2"/>
</dbReference>
<reference evidence="1" key="1">
    <citation type="submission" date="2018-10" db="EMBL/GenBank/DDBJ databases">
        <title>FDA dAtabase for Regulatory Grade micrObial Sequences (FDA-ARGOS): Supporting development and validation of Infectious Disease Dx tests.</title>
        <authorList>
            <person name="Minogue T."/>
            <person name="Wolcott M."/>
            <person name="Wasieloski L."/>
            <person name="Aguilar W."/>
            <person name="Moore D."/>
            <person name="Tallon L.J."/>
            <person name="Sadzewicz L."/>
            <person name="Sengamalay N."/>
            <person name="Ott S."/>
            <person name="Godinez A."/>
            <person name="Nagaraj S."/>
            <person name="Vavikolanu K."/>
            <person name="Vyas G."/>
            <person name="Nadendla S."/>
            <person name="Aluvathingal J."/>
            <person name="Sichtig H."/>
        </authorList>
    </citation>
    <scope>NUCLEOTIDE SEQUENCE</scope>
    <source>
        <strain evidence="1">FDAARGOS_343</strain>
        <plasmid evidence="1">unnamed2</plasmid>
    </source>
</reference>
<comment type="caution">
    <text evidence="1">The sequence shown here is derived from an EMBL/GenBank/DDBJ whole genome shotgun (WGS) entry which is preliminary data.</text>
</comment>
<keyword evidence="1" id="KW-0614">Plasmid</keyword>
<evidence type="ECO:0000313" key="1">
    <source>
        <dbReference type="EMBL" id="TRZ39235.1"/>
    </source>
</evidence>
<dbReference type="AlphaFoldDB" id="A0A553SQF8"/>